<feature type="compositionally biased region" description="Basic and acidic residues" evidence="1">
    <location>
        <begin position="94"/>
        <end position="104"/>
    </location>
</feature>
<dbReference type="Proteomes" id="UP001066276">
    <property type="component" value="Chromosome 2_1"/>
</dbReference>
<feature type="region of interest" description="Disordered" evidence="1">
    <location>
        <begin position="70"/>
        <end position="152"/>
    </location>
</feature>
<name>A0AAV7VJM7_PLEWA</name>
<gene>
    <name evidence="2" type="ORF">NDU88_005361</name>
</gene>
<sequence length="152" mass="17036">MEDTATGPAFEISLTEVKRSIVIGVFRIIGWRLFLQWDRKNKNTGANKKVSGFVGLWCLSDYWVASLPPMGPEKQEHRSKQKGNSSFPSVKSFVRFDSDTRKSGVGDSRGVRAFPWKCPKAPDEGRERRQSAGSEDEVDETRFKGVSLGHGE</sequence>
<protein>
    <submittedName>
        <fullName evidence="2">Uncharacterized protein</fullName>
    </submittedName>
</protein>
<evidence type="ECO:0000256" key="1">
    <source>
        <dbReference type="SAM" id="MobiDB-lite"/>
    </source>
</evidence>
<dbReference type="AlphaFoldDB" id="A0AAV7VJM7"/>
<proteinExistence type="predicted"/>
<keyword evidence="3" id="KW-1185">Reference proteome</keyword>
<feature type="compositionally biased region" description="Basic and acidic residues" evidence="1">
    <location>
        <begin position="120"/>
        <end position="130"/>
    </location>
</feature>
<reference evidence="2" key="1">
    <citation type="journal article" date="2022" name="bioRxiv">
        <title>Sequencing and chromosome-scale assembly of the giantPleurodeles waltlgenome.</title>
        <authorList>
            <person name="Brown T."/>
            <person name="Elewa A."/>
            <person name="Iarovenko S."/>
            <person name="Subramanian E."/>
            <person name="Araus A.J."/>
            <person name="Petzold A."/>
            <person name="Susuki M."/>
            <person name="Suzuki K.-i.T."/>
            <person name="Hayashi T."/>
            <person name="Toyoda A."/>
            <person name="Oliveira C."/>
            <person name="Osipova E."/>
            <person name="Leigh N.D."/>
            <person name="Simon A."/>
            <person name="Yun M.H."/>
        </authorList>
    </citation>
    <scope>NUCLEOTIDE SEQUENCE</scope>
    <source>
        <strain evidence="2">20211129_DDA</strain>
        <tissue evidence="2">Liver</tissue>
    </source>
</reference>
<accession>A0AAV7VJM7</accession>
<evidence type="ECO:0000313" key="2">
    <source>
        <dbReference type="EMBL" id="KAJ1201553.1"/>
    </source>
</evidence>
<dbReference type="EMBL" id="JANPWB010000003">
    <property type="protein sequence ID" value="KAJ1201553.1"/>
    <property type="molecule type" value="Genomic_DNA"/>
</dbReference>
<organism evidence="2 3">
    <name type="scientific">Pleurodeles waltl</name>
    <name type="common">Iberian ribbed newt</name>
    <dbReference type="NCBI Taxonomy" id="8319"/>
    <lineage>
        <taxon>Eukaryota</taxon>
        <taxon>Metazoa</taxon>
        <taxon>Chordata</taxon>
        <taxon>Craniata</taxon>
        <taxon>Vertebrata</taxon>
        <taxon>Euteleostomi</taxon>
        <taxon>Amphibia</taxon>
        <taxon>Batrachia</taxon>
        <taxon>Caudata</taxon>
        <taxon>Salamandroidea</taxon>
        <taxon>Salamandridae</taxon>
        <taxon>Pleurodelinae</taxon>
        <taxon>Pleurodeles</taxon>
    </lineage>
</organism>
<evidence type="ECO:0000313" key="3">
    <source>
        <dbReference type="Proteomes" id="UP001066276"/>
    </source>
</evidence>
<comment type="caution">
    <text evidence="2">The sequence shown here is derived from an EMBL/GenBank/DDBJ whole genome shotgun (WGS) entry which is preliminary data.</text>
</comment>